<evidence type="ECO:0000313" key="3">
    <source>
        <dbReference type="EMBL" id="JAP77364.1"/>
    </source>
</evidence>
<evidence type="ECO:0000256" key="2">
    <source>
        <dbReference type="SAM" id="SignalP"/>
    </source>
</evidence>
<sequence>MEKVLILVLVAAIAADITRAMPRKIMRQQTLNKELQARSQVAPTDYEEDEGDNDVGHGGFASARPRMPQGGNGGQNFEGIPGDAVVKRRDIQG</sequence>
<feature type="signal peptide" evidence="2">
    <location>
        <begin position="1"/>
        <end position="20"/>
    </location>
</feature>
<evidence type="ECO:0000256" key="1">
    <source>
        <dbReference type="SAM" id="MobiDB-lite"/>
    </source>
</evidence>
<name>A0A131YDF9_RHIAP</name>
<feature type="chain" id="PRO_5007284720" evidence="2">
    <location>
        <begin position="21"/>
        <end position="93"/>
    </location>
</feature>
<keyword evidence="2" id="KW-0732">Signal</keyword>
<feature type="compositionally biased region" description="Polar residues" evidence="1">
    <location>
        <begin position="33"/>
        <end position="42"/>
    </location>
</feature>
<reference evidence="3" key="1">
    <citation type="journal article" date="2016" name="Ticks Tick Borne Dis.">
        <title>De novo assembly and annotation of the salivary gland transcriptome of Rhipicephalus appendiculatus male and female ticks during blood feeding.</title>
        <authorList>
            <person name="de Castro M.H."/>
            <person name="de Klerk D."/>
            <person name="Pienaar R."/>
            <person name="Latif A.A."/>
            <person name="Rees D.J."/>
            <person name="Mans B.J."/>
        </authorList>
    </citation>
    <scope>NUCLEOTIDE SEQUENCE</scope>
    <source>
        <tissue evidence="3">Salivary glands</tissue>
    </source>
</reference>
<dbReference type="AlphaFoldDB" id="A0A131YDF9"/>
<organism evidence="3">
    <name type="scientific">Rhipicephalus appendiculatus</name>
    <name type="common">Brown ear tick</name>
    <dbReference type="NCBI Taxonomy" id="34631"/>
    <lineage>
        <taxon>Eukaryota</taxon>
        <taxon>Metazoa</taxon>
        <taxon>Ecdysozoa</taxon>
        <taxon>Arthropoda</taxon>
        <taxon>Chelicerata</taxon>
        <taxon>Arachnida</taxon>
        <taxon>Acari</taxon>
        <taxon>Parasitiformes</taxon>
        <taxon>Ixodida</taxon>
        <taxon>Ixodoidea</taxon>
        <taxon>Ixodidae</taxon>
        <taxon>Rhipicephalinae</taxon>
        <taxon>Rhipicephalus</taxon>
        <taxon>Rhipicephalus</taxon>
    </lineage>
</organism>
<proteinExistence type="predicted"/>
<dbReference type="EMBL" id="GEDV01011193">
    <property type="protein sequence ID" value="JAP77364.1"/>
    <property type="molecule type" value="Transcribed_RNA"/>
</dbReference>
<feature type="region of interest" description="Disordered" evidence="1">
    <location>
        <begin position="33"/>
        <end position="93"/>
    </location>
</feature>
<accession>A0A131YDF9</accession>
<protein>
    <submittedName>
        <fullName evidence="3">Hirudin</fullName>
    </submittedName>
</protein>